<reference evidence="3" key="1">
    <citation type="submission" date="2017-02" db="EMBL/GenBank/DDBJ databases">
        <authorList>
            <person name="Varghese N."/>
            <person name="Submissions S."/>
        </authorList>
    </citation>
    <scope>NUCLEOTIDE SEQUENCE [LARGE SCALE GENOMIC DNA]</scope>
    <source>
        <strain evidence="3">M1</strain>
    </source>
</reference>
<keyword evidence="3" id="KW-1185">Reference proteome</keyword>
<protein>
    <submittedName>
        <fullName evidence="2">Uncharacterized protein</fullName>
    </submittedName>
</protein>
<feature type="transmembrane region" description="Helical" evidence="1">
    <location>
        <begin position="173"/>
        <end position="192"/>
    </location>
</feature>
<dbReference type="EMBL" id="FUZT01000022">
    <property type="protein sequence ID" value="SKC90404.1"/>
    <property type="molecule type" value="Genomic_DNA"/>
</dbReference>
<evidence type="ECO:0000313" key="3">
    <source>
        <dbReference type="Proteomes" id="UP000190285"/>
    </source>
</evidence>
<dbReference type="AlphaFoldDB" id="A0A1T5MQU2"/>
<feature type="transmembrane region" description="Helical" evidence="1">
    <location>
        <begin position="88"/>
        <end position="108"/>
    </location>
</feature>
<evidence type="ECO:0000256" key="1">
    <source>
        <dbReference type="SAM" id="Phobius"/>
    </source>
</evidence>
<organism evidence="2 3">
    <name type="scientific">Maledivibacter halophilus</name>
    <dbReference type="NCBI Taxonomy" id="36842"/>
    <lineage>
        <taxon>Bacteria</taxon>
        <taxon>Bacillati</taxon>
        <taxon>Bacillota</taxon>
        <taxon>Clostridia</taxon>
        <taxon>Peptostreptococcales</taxon>
        <taxon>Caminicellaceae</taxon>
        <taxon>Maledivibacter</taxon>
    </lineage>
</organism>
<keyword evidence="1" id="KW-0472">Membrane</keyword>
<feature type="transmembrane region" description="Helical" evidence="1">
    <location>
        <begin position="114"/>
        <end position="135"/>
    </location>
</feature>
<feature type="transmembrane region" description="Helical" evidence="1">
    <location>
        <begin position="12"/>
        <end position="32"/>
    </location>
</feature>
<dbReference type="Proteomes" id="UP000190285">
    <property type="component" value="Unassembled WGS sequence"/>
</dbReference>
<dbReference type="RefSeq" id="WP_079495746.1">
    <property type="nucleotide sequence ID" value="NZ_FUZT01000022.1"/>
</dbReference>
<gene>
    <name evidence="2" type="ORF">SAMN02194393_05155</name>
</gene>
<feature type="transmembrane region" description="Helical" evidence="1">
    <location>
        <begin position="52"/>
        <end position="76"/>
    </location>
</feature>
<keyword evidence="1" id="KW-1133">Transmembrane helix</keyword>
<evidence type="ECO:0000313" key="2">
    <source>
        <dbReference type="EMBL" id="SKC90404.1"/>
    </source>
</evidence>
<proteinExistence type="predicted"/>
<accession>A0A1T5MQU2</accession>
<keyword evidence="1" id="KW-0812">Transmembrane</keyword>
<dbReference type="OrthoDB" id="2989893at2"/>
<name>A0A1T5MQU2_9FIRM</name>
<sequence>MKENIIKKYLSDAVIIAIMPIIGYLVIFAYEYGYAKAFNIPIQLININKTTFFVVASALWAIIFPVIGIVNMFIILFKDDSNVIYREFIKIAPLHIATVVFVLVFGKSITFEDIQFFLILPLIITVFHFGFPLLTQRKTKGYKQKLLEQEKVDSEIKDIGFYLEKYLGKFGQLIIIYTFFAIFLSHYIGYFAPLNQSEYLQINSSDKIVLRIYGENLICTTYNSEDKTVNSEISIIKIDKKDVTLIPVNIGPLNIYD</sequence>